<keyword evidence="3" id="KW-1185">Reference proteome</keyword>
<reference evidence="2 3" key="1">
    <citation type="submission" date="2020-09" db="EMBL/GenBank/DDBJ databases">
        <title>De no assembly of potato wild relative species, Solanum commersonii.</title>
        <authorList>
            <person name="Cho K."/>
        </authorList>
    </citation>
    <scope>NUCLEOTIDE SEQUENCE [LARGE SCALE GENOMIC DNA]</scope>
    <source>
        <strain evidence="2">LZ3.2</strain>
        <tissue evidence="2">Leaf</tissue>
    </source>
</reference>
<name>A0A9J5Y114_SOLCO</name>
<evidence type="ECO:0000313" key="2">
    <source>
        <dbReference type="EMBL" id="KAG5593885.1"/>
    </source>
</evidence>
<sequence>MESEEGGVHIVLLLPCEDRNIVSNGSSTQDERDLNAPIQDASEGPTPTVEMTIDENYQFQQFLARYKKIKDKEAHFELRNTLIEHLWEHRSDLEN</sequence>
<evidence type="ECO:0000256" key="1">
    <source>
        <dbReference type="SAM" id="MobiDB-lite"/>
    </source>
</evidence>
<dbReference type="AlphaFoldDB" id="A0A9J5Y114"/>
<protein>
    <submittedName>
        <fullName evidence="2">Uncharacterized protein</fullName>
    </submittedName>
</protein>
<gene>
    <name evidence="2" type="ORF">H5410_035117</name>
</gene>
<proteinExistence type="predicted"/>
<evidence type="ECO:0000313" key="3">
    <source>
        <dbReference type="Proteomes" id="UP000824120"/>
    </source>
</evidence>
<dbReference type="Proteomes" id="UP000824120">
    <property type="component" value="Chromosome 7"/>
</dbReference>
<accession>A0A9J5Y114</accession>
<dbReference type="OrthoDB" id="1298208at2759"/>
<dbReference type="EMBL" id="JACXVP010000007">
    <property type="protein sequence ID" value="KAG5593885.1"/>
    <property type="molecule type" value="Genomic_DNA"/>
</dbReference>
<comment type="caution">
    <text evidence="2">The sequence shown here is derived from an EMBL/GenBank/DDBJ whole genome shotgun (WGS) entry which is preliminary data.</text>
</comment>
<organism evidence="2 3">
    <name type="scientific">Solanum commersonii</name>
    <name type="common">Commerson's wild potato</name>
    <name type="synonym">Commerson's nightshade</name>
    <dbReference type="NCBI Taxonomy" id="4109"/>
    <lineage>
        <taxon>Eukaryota</taxon>
        <taxon>Viridiplantae</taxon>
        <taxon>Streptophyta</taxon>
        <taxon>Embryophyta</taxon>
        <taxon>Tracheophyta</taxon>
        <taxon>Spermatophyta</taxon>
        <taxon>Magnoliopsida</taxon>
        <taxon>eudicotyledons</taxon>
        <taxon>Gunneridae</taxon>
        <taxon>Pentapetalae</taxon>
        <taxon>asterids</taxon>
        <taxon>lamiids</taxon>
        <taxon>Solanales</taxon>
        <taxon>Solanaceae</taxon>
        <taxon>Solanoideae</taxon>
        <taxon>Solaneae</taxon>
        <taxon>Solanum</taxon>
    </lineage>
</organism>
<feature type="region of interest" description="Disordered" evidence="1">
    <location>
        <begin position="22"/>
        <end position="48"/>
    </location>
</feature>